<dbReference type="AlphaFoldDB" id="A0A6H9YP02"/>
<dbReference type="Gene3D" id="3.40.50.720">
    <property type="entry name" value="NAD(P)-binding Rossmann-like Domain"/>
    <property type="match status" value="1"/>
</dbReference>
<proteinExistence type="predicted"/>
<gene>
    <name evidence="2" type="ORF">F8566_31110</name>
</gene>
<evidence type="ECO:0000313" key="3">
    <source>
        <dbReference type="Proteomes" id="UP000468735"/>
    </source>
</evidence>
<dbReference type="InterPro" id="IPR057326">
    <property type="entry name" value="KR_dom"/>
</dbReference>
<dbReference type="EMBL" id="WBMT01000016">
    <property type="protein sequence ID" value="KAB2344385.1"/>
    <property type="molecule type" value="Genomic_DNA"/>
</dbReference>
<dbReference type="PANTHER" id="PTHR43245">
    <property type="entry name" value="BIFUNCTIONAL POLYMYXIN RESISTANCE PROTEIN ARNA"/>
    <property type="match status" value="1"/>
</dbReference>
<dbReference type="SUPFAM" id="SSF51735">
    <property type="entry name" value="NAD(P)-binding Rossmann-fold domains"/>
    <property type="match status" value="1"/>
</dbReference>
<dbReference type="InterPro" id="IPR036291">
    <property type="entry name" value="NAD(P)-bd_dom_sf"/>
</dbReference>
<evidence type="ECO:0000259" key="1">
    <source>
        <dbReference type="SMART" id="SM00822"/>
    </source>
</evidence>
<feature type="domain" description="Ketoreductase" evidence="1">
    <location>
        <begin position="3"/>
        <end position="173"/>
    </location>
</feature>
<dbReference type="OrthoDB" id="9795501at2"/>
<comment type="caution">
    <text evidence="2">The sequence shown here is derived from an EMBL/GenBank/DDBJ whole genome shotgun (WGS) entry which is preliminary data.</text>
</comment>
<evidence type="ECO:0000313" key="2">
    <source>
        <dbReference type="EMBL" id="KAB2344385.1"/>
    </source>
</evidence>
<dbReference type="Pfam" id="PF01370">
    <property type="entry name" value="Epimerase"/>
    <property type="match status" value="1"/>
</dbReference>
<dbReference type="Proteomes" id="UP000468735">
    <property type="component" value="Unassembled WGS sequence"/>
</dbReference>
<dbReference type="InterPro" id="IPR050177">
    <property type="entry name" value="Lipid_A_modif_metabolic_enz"/>
</dbReference>
<dbReference type="RefSeq" id="WP_151565412.1">
    <property type="nucleotide sequence ID" value="NZ_WBMT01000016.1"/>
</dbReference>
<accession>A0A6H9YP02</accession>
<keyword evidence="3" id="KW-1185">Reference proteome</keyword>
<sequence>MGLTVAVTGPTGEIGTAAVRALEDDDRVERIVGMARRPFDPASRGWKKTAYHQGDIQDRSAVDALVAEADVVVHLAFIILGSHKESERVNLAGTRNVFEATQAAERPSRLVYTSSVAAYGYHADNPVPLTEDVPPRGSDAHYYSAQKAACEKLLAETTEGLDVYVLRPCIVAGPEATVLLRNLPWEQAAPYVPDPLRRLLGAVPGLRPVLPDPGVRFQLVHHDDVAAALAAAVAGDGPPGAYNLAADGELTIGDLARAIGAYSIPVPSDVVTVTAGLVDLLPLMPSQAEWIHAARHPMIMDTAKARRDLGWSPRHTAHQTLKAMAQARR</sequence>
<reference evidence="2 3" key="1">
    <citation type="submission" date="2019-09" db="EMBL/GenBank/DDBJ databases">
        <title>Actinomadura physcomitrii sp. nov., a novel actinomycete isolated from moss [Physcomitrium sphaericum (Ludw) Fuernr].</title>
        <authorList>
            <person name="Zhuang X."/>
            <person name="Liu C."/>
        </authorList>
    </citation>
    <scope>NUCLEOTIDE SEQUENCE [LARGE SCALE GENOMIC DNA]</scope>
    <source>
        <strain evidence="2 3">HMC1</strain>
    </source>
</reference>
<name>A0A6H9YP02_9ACTN</name>
<dbReference type="InterPro" id="IPR001509">
    <property type="entry name" value="Epimerase_deHydtase"/>
</dbReference>
<organism evidence="2 3">
    <name type="scientific">Actinomadura rudentiformis</name>
    <dbReference type="NCBI Taxonomy" id="359158"/>
    <lineage>
        <taxon>Bacteria</taxon>
        <taxon>Bacillati</taxon>
        <taxon>Actinomycetota</taxon>
        <taxon>Actinomycetes</taxon>
        <taxon>Streptosporangiales</taxon>
        <taxon>Thermomonosporaceae</taxon>
        <taxon>Actinomadura</taxon>
    </lineage>
</organism>
<dbReference type="SMART" id="SM00822">
    <property type="entry name" value="PKS_KR"/>
    <property type="match status" value="1"/>
</dbReference>
<protein>
    <submittedName>
        <fullName evidence="2">NAD-dependent epimerase/dehydratase family protein</fullName>
    </submittedName>
</protein>